<sequence>MVSKTWNGVACTLAPGSFRLHIVTVTSSTWPSAYLPSSSTLGNTAPVATSVDSSWNPNCTRTTFLLCAFTSSCVGISLVWHRHVSHQNARWAITTTLTRQKDALPFSGKTKIGFRIPAWLSVIASSAISWGNREKQQCSYRHFTTGSPKRPRTSPPFSHPGWFEGSGNSWSASLFLRVGLKR</sequence>
<evidence type="ECO:0000313" key="1">
    <source>
        <dbReference type="EMBL" id="OCL07089.1"/>
    </source>
</evidence>
<evidence type="ECO:0000313" key="2">
    <source>
        <dbReference type="Proteomes" id="UP000250140"/>
    </source>
</evidence>
<gene>
    <name evidence="1" type="ORF">AOQ84DRAFT_65329</name>
</gene>
<accession>A0A8E2EY96</accession>
<organism evidence="1 2">
    <name type="scientific">Glonium stellatum</name>
    <dbReference type="NCBI Taxonomy" id="574774"/>
    <lineage>
        <taxon>Eukaryota</taxon>
        <taxon>Fungi</taxon>
        <taxon>Dikarya</taxon>
        <taxon>Ascomycota</taxon>
        <taxon>Pezizomycotina</taxon>
        <taxon>Dothideomycetes</taxon>
        <taxon>Pleosporomycetidae</taxon>
        <taxon>Gloniales</taxon>
        <taxon>Gloniaceae</taxon>
        <taxon>Glonium</taxon>
    </lineage>
</organism>
<proteinExistence type="predicted"/>
<name>A0A8E2EY96_9PEZI</name>
<dbReference type="EMBL" id="KV749929">
    <property type="protein sequence ID" value="OCL07089.1"/>
    <property type="molecule type" value="Genomic_DNA"/>
</dbReference>
<dbReference type="Proteomes" id="UP000250140">
    <property type="component" value="Unassembled WGS sequence"/>
</dbReference>
<dbReference type="AlphaFoldDB" id="A0A8E2EY96"/>
<reference evidence="1 2" key="1">
    <citation type="journal article" date="2016" name="Nat. Commun.">
        <title>Ectomycorrhizal ecology is imprinted in the genome of the dominant symbiotic fungus Cenococcum geophilum.</title>
        <authorList>
            <consortium name="DOE Joint Genome Institute"/>
            <person name="Peter M."/>
            <person name="Kohler A."/>
            <person name="Ohm R.A."/>
            <person name="Kuo A."/>
            <person name="Krutzmann J."/>
            <person name="Morin E."/>
            <person name="Arend M."/>
            <person name="Barry K.W."/>
            <person name="Binder M."/>
            <person name="Choi C."/>
            <person name="Clum A."/>
            <person name="Copeland A."/>
            <person name="Grisel N."/>
            <person name="Haridas S."/>
            <person name="Kipfer T."/>
            <person name="LaButti K."/>
            <person name="Lindquist E."/>
            <person name="Lipzen A."/>
            <person name="Maire R."/>
            <person name="Meier B."/>
            <person name="Mihaltcheva S."/>
            <person name="Molinier V."/>
            <person name="Murat C."/>
            <person name="Poggeler S."/>
            <person name="Quandt C.A."/>
            <person name="Sperisen C."/>
            <person name="Tritt A."/>
            <person name="Tisserant E."/>
            <person name="Crous P.W."/>
            <person name="Henrissat B."/>
            <person name="Nehls U."/>
            <person name="Egli S."/>
            <person name="Spatafora J.W."/>
            <person name="Grigoriev I.V."/>
            <person name="Martin F.M."/>
        </authorList>
    </citation>
    <scope>NUCLEOTIDE SEQUENCE [LARGE SCALE GENOMIC DNA]</scope>
    <source>
        <strain evidence="1 2">CBS 207.34</strain>
    </source>
</reference>
<keyword evidence="2" id="KW-1185">Reference proteome</keyword>
<protein>
    <submittedName>
        <fullName evidence="1">Uncharacterized protein</fullName>
    </submittedName>
</protein>